<dbReference type="InterPro" id="IPR049165">
    <property type="entry name" value="GH39_as"/>
</dbReference>
<feature type="active site" description="Proton donor" evidence="4">
    <location>
        <position position="289"/>
    </location>
</feature>
<sequence length="601" mass="64986">MTEARTDWENRIGRRSDTAAAGQIPVLAPPAGLYAAPGVGQVTLHWEPVDGAVGYQVVRDGKPLDHQGGDVLAVPHGPYADTTGEPGVPYRYAVATVTDVDVTGPAGDEVVAASLPSGDAGVEVLVDVATVVRELPRPWRPMIGSEHLSLLLSDETVGGQSISADLTSALRAAHDELGVATVRAHAILCDDLGVYREVDGEPVHDFSGVDATYDALLALGLRPVVELSYMPRDLASDPDVTVFDYGAIVSPPKDWDRWGALITDLVAHLVRRYGLDEVRDRWSFEVWNEPNLEVFWSGTREEFWRLYDVTVNAVRAVDDRLVVGGPSTAAAGWVDGLLEHVASSGAPVDFVSTHTYGNAPLDVRATLARHGREDAQIWWTEWGVSPTHFGNANDGVFSAAFLVRGMRSAAGRIDALSYWVVSDQFEELGRPPRLLHGGFGLRTVGELRKPRWWALWLLEQLGRDEVAATVTGDGADSLVEVWASRDEDRIAIALWNGTLDQGLVDGSTALARTARVVLDGLPDGDWTVRESRVDAEHSNIAAVWSSMSDGADWPTDEQWASLRAADRLAVTERPLDGSTIDVDLPNPSIVLVELVRAVHAG</sequence>
<dbReference type="AlphaFoldDB" id="A0A511JIW3"/>
<keyword evidence="2" id="KW-0378">Hydrolase</keyword>
<organism evidence="6 7">
    <name type="scientific">Cellulomonas terrae</name>
    <dbReference type="NCBI Taxonomy" id="311234"/>
    <lineage>
        <taxon>Bacteria</taxon>
        <taxon>Bacillati</taxon>
        <taxon>Actinomycetota</taxon>
        <taxon>Actinomycetes</taxon>
        <taxon>Micrococcales</taxon>
        <taxon>Cellulomonadaceae</taxon>
        <taxon>Cellulomonas</taxon>
    </lineage>
</organism>
<evidence type="ECO:0000313" key="6">
    <source>
        <dbReference type="EMBL" id="GEL97950.1"/>
    </source>
</evidence>
<dbReference type="InterPro" id="IPR049166">
    <property type="entry name" value="GH39_cat"/>
</dbReference>
<dbReference type="Gene3D" id="2.60.40.1500">
    <property type="entry name" value="Glycosyl hydrolase domain, family 39"/>
    <property type="match status" value="1"/>
</dbReference>
<dbReference type="EMBL" id="BJWH01000005">
    <property type="protein sequence ID" value="GEL97950.1"/>
    <property type="molecule type" value="Genomic_DNA"/>
</dbReference>
<proteinExistence type="inferred from homology"/>
<dbReference type="SUPFAM" id="SSF51011">
    <property type="entry name" value="Glycosyl hydrolase domain"/>
    <property type="match status" value="1"/>
</dbReference>
<protein>
    <recommendedName>
        <fullName evidence="5">Glycosyl hydrolases family 39 N-terminal catalytic domain-containing protein</fullName>
    </recommendedName>
</protein>
<evidence type="ECO:0000259" key="5">
    <source>
        <dbReference type="Pfam" id="PF01229"/>
    </source>
</evidence>
<dbReference type="SUPFAM" id="SSF51445">
    <property type="entry name" value="(Trans)glycosidases"/>
    <property type="match status" value="1"/>
</dbReference>
<dbReference type="InterPro" id="IPR051923">
    <property type="entry name" value="Glycosyl_Hydrolase_39"/>
</dbReference>
<gene>
    <name evidence="6" type="ORF">CTE05_14970</name>
</gene>
<evidence type="ECO:0000256" key="1">
    <source>
        <dbReference type="ARBA" id="ARBA00008875"/>
    </source>
</evidence>
<dbReference type="InterPro" id="IPR013783">
    <property type="entry name" value="Ig-like_fold"/>
</dbReference>
<evidence type="ECO:0000256" key="2">
    <source>
        <dbReference type="ARBA" id="ARBA00022801"/>
    </source>
</evidence>
<comment type="caution">
    <text evidence="6">The sequence shown here is derived from an EMBL/GenBank/DDBJ whole genome shotgun (WGS) entry which is preliminary data.</text>
</comment>
<dbReference type="GO" id="GO:0005975">
    <property type="term" value="P:carbohydrate metabolic process"/>
    <property type="evidence" value="ECO:0007669"/>
    <property type="project" value="InterPro"/>
</dbReference>
<dbReference type="Gene3D" id="2.60.40.10">
    <property type="entry name" value="Immunoglobulins"/>
    <property type="match status" value="1"/>
</dbReference>
<dbReference type="OrthoDB" id="9776971at2"/>
<dbReference type="PROSITE" id="PS01027">
    <property type="entry name" value="GLYCOSYL_HYDROL_F39"/>
    <property type="match status" value="1"/>
</dbReference>
<feature type="domain" description="Glycosyl hydrolases family 39 N-terminal catalytic" evidence="5">
    <location>
        <begin position="123"/>
        <end position="567"/>
    </location>
</feature>
<dbReference type="PANTHER" id="PTHR12631:SF10">
    <property type="entry name" value="BETA-XYLOSIDASE-LIKE PROTEIN-RELATED"/>
    <property type="match status" value="1"/>
</dbReference>
<evidence type="ECO:0000256" key="3">
    <source>
        <dbReference type="ARBA" id="ARBA00023295"/>
    </source>
</evidence>
<dbReference type="InterPro" id="IPR017853">
    <property type="entry name" value="GH"/>
</dbReference>
<reference evidence="6 7" key="1">
    <citation type="submission" date="2019-07" db="EMBL/GenBank/DDBJ databases">
        <title>Whole genome shotgun sequence of Cellulomonas terrae NBRC 100819.</title>
        <authorList>
            <person name="Hosoyama A."/>
            <person name="Uohara A."/>
            <person name="Ohji S."/>
            <person name="Ichikawa N."/>
        </authorList>
    </citation>
    <scope>NUCLEOTIDE SEQUENCE [LARGE SCALE GENOMIC DNA]</scope>
    <source>
        <strain evidence="6 7">NBRC 100819</strain>
    </source>
</reference>
<dbReference type="Proteomes" id="UP000321049">
    <property type="component" value="Unassembled WGS sequence"/>
</dbReference>
<name>A0A511JIW3_9CELL</name>
<dbReference type="PRINTS" id="PR00745">
    <property type="entry name" value="GLHYDRLASE39"/>
</dbReference>
<comment type="similarity">
    <text evidence="1">Belongs to the glycosyl hydrolase 39 family.</text>
</comment>
<accession>A0A511JIW3</accession>
<evidence type="ECO:0000256" key="4">
    <source>
        <dbReference type="PIRSR" id="PIRSR600514-1"/>
    </source>
</evidence>
<dbReference type="RefSeq" id="WP_146845488.1">
    <property type="nucleotide sequence ID" value="NZ_BJWH01000005.1"/>
</dbReference>
<keyword evidence="3" id="KW-0326">Glycosidase</keyword>
<keyword evidence="7" id="KW-1185">Reference proteome</keyword>
<dbReference type="Gene3D" id="3.20.20.80">
    <property type="entry name" value="Glycosidases"/>
    <property type="match status" value="1"/>
</dbReference>
<dbReference type="Pfam" id="PF01229">
    <property type="entry name" value="Glyco_hydro_39"/>
    <property type="match status" value="1"/>
</dbReference>
<evidence type="ECO:0000313" key="7">
    <source>
        <dbReference type="Proteomes" id="UP000321049"/>
    </source>
</evidence>
<dbReference type="InterPro" id="IPR000514">
    <property type="entry name" value="Glyco_hydro_39"/>
</dbReference>
<dbReference type="PANTHER" id="PTHR12631">
    <property type="entry name" value="ALPHA-L-IDURONIDASE"/>
    <property type="match status" value="1"/>
</dbReference>
<dbReference type="GO" id="GO:0004553">
    <property type="term" value="F:hydrolase activity, hydrolyzing O-glycosyl compounds"/>
    <property type="evidence" value="ECO:0007669"/>
    <property type="project" value="InterPro"/>
</dbReference>